<dbReference type="Proteomes" id="UP000701801">
    <property type="component" value="Unassembled WGS sequence"/>
</dbReference>
<evidence type="ECO:0000313" key="2">
    <source>
        <dbReference type="EMBL" id="CAG8976733.1"/>
    </source>
</evidence>
<proteinExistence type="predicted"/>
<accession>A0A9N9LM42</accession>
<keyword evidence="1" id="KW-0812">Transmembrane</keyword>
<sequence length="139" mass="15199">MFFGFAVDFGLAFAVGACYWTNVIVLTCFSSGRSLHYFILAGAGVTGNLPSNDKEIAPRSTTYKEAELREAEAAYSSAALLKCLFTEYANQRRSIGRNFLANMLQLAPSATFQAVHLPNERARDSSPGAVWTFSNVWGI</sequence>
<organism evidence="2 3">
    <name type="scientific">Hymenoscyphus albidus</name>
    <dbReference type="NCBI Taxonomy" id="595503"/>
    <lineage>
        <taxon>Eukaryota</taxon>
        <taxon>Fungi</taxon>
        <taxon>Dikarya</taxon>
        <taxon>Ascomycota</taxon>
        <taxon>Pezizomycotina</taxon>
        <taxon>Leotiomycetes</taxon>
        <taxon>Helotiales</taxon>
        <taxon>Helotiaceae</taxon>
        <taxon>Hymenoscyphus</taxon>
    </lineage>
</organism>
<dbReference type="EMBL" id="CAJVRM010000188">
    <property type="protein sequence ID" value="CAG8976733.1"/>
    <property type="molecule type" value="Genomic_DNA"/>
</dbReference>
<evidence type="ECO:0000256" key="1">
    <source>
        <dbReference type="SAM" id="Phobius"/>
    </source>
</evidence>
<evidence type="ECO:0000313" key="3">
    <source>
        <dbReference type="Proteomes" id="UP000701801"/>
    </source>
</evidence>
<name>A0A9N9LM42_9HELO</name>
<comment type="caution">
    <text evidence="2">The sequence shown here is derived from an EMBL/GenBank/DDBJ whole genome shotgun (WGS) entry which is preliminary data.</text>
</comment>
<protein>
    <submittedName>
        <fullName evidence="2">Uncharacterized protein</fullName>
    </submittedName>
</protein>
<feature type="transmembrane region" description="Helical" evidence="1">
    <location>
        <begin position="6"/>
        <end position="29"/>
    </location>
</feature>
<dbReference type="AlphaFoldDB" id="A0A9N9LM42"/>
<keyword evidence="1" id="KW-1133">Transmembrane helix</keyword>
<keyword evidence="3" id="KW-1185">Reference proteome</keyword>
<gene>
    <name evidence="2" type="ORF">HYALB_00012531</name>
</gene>
<reference evidence="2" key="1">
    <citation type="submission" date="2021-07" db="EMBL/GenBank/DDBJ databases">
        <authorList>
            <person name="Durling M."/>
        </authorList>
    </citation>
    <scope>NUCLEOTIDE SEQUENCE</scope>
</reference>
<keyword evidence="1" id="KW-0472">Membrane</keyword>